<protein>
    <submittedName>
        <fullName evidence="4">Malate dehydrogenase</fullName>
    </submittedName>
</protein>
<dbReference type="InterPro" id="IPR043144">
    <property type="entry name" value="Mal/L-sulf/L-lact_DH-like_ah"/>
</dbReference>
<feature type="region of interest" description="Disordered" evidence="3">
    <location>
        <begin position="377"/>
        <end position="396"/>
    </location>
</feature>
<evidence type="ECO:0000313" key="5">
    <source>
        <dbReference type="Proteomes" id="UP000619244"/>
    </source>
</evidence>
<evidence type="ECO:0000313" key="4">
    <source>
        <dbReference type="EMBL" id="GGX96492.1"/>
    </source>
</evidence>
<dbReference type="SUPFAM" id="SSF89733">
    <property type="entry name" value="L-sulfolactate dehydrogenase-like"/>
    <property type="match status" value="1"/>
</dbReference>
<dbReference type="InterPro" id="IPR043143">
    <property type="entry name" value="Mal/L-sulf/L-lact_DH-like_NADP"/>
</dbReference>
<dbReference type="Gene3D" id="3.30.1370.60">
    <property type="entry name" value="Hypothetical oxidoreductase yiak, domain 2"/>
    <property type="match status" value="1"/>
</dbReference>
<dbReference type="PANTHER" id="PTHR11091">
    <property type="entry name" value="OXIDOREDUCTASE-RELATED"/>
    <property type="match status" value="1"/>
</dbReference>
<accession>A0A918U661</accession>
<dbReference type="Proteomes" id="UP000619244">
    <property type="component" value="Unassembled WGS sequence"/>
</dbReference>
<dbReference type="AlphaFoldDB" id="A0A918U661"/>
<sequence>MTPPGPAPVPESPPAVLVGHDRLLAAVTGLFAGYGVPPARAATAAAALCHGDLTGPASHGVANLTRLYLPLLACGRADPAAVPEVLGDLGACAVVDARRALGLWAAAEAMDDAAGRARRYGVGLVAVRGATHFGCAGFHAARAAARGMIGIVAGNCGGQRIARPPHGALAMLGTNPLAVAAPALEGHPFVLDMSTTVVPTGRVRAAARRGGSVPEGWLEDAAGRPVTDPAAFDRGTAHLRWLGGDPDTGAYKGYGLGLAVELLAALVPGAAVGPAPAALAGDGRPHGRDDDIGFLLLAVDPRTLRPEADFAAAAEEMFRTLLRCPPLDPRTPVRYPGWWEAERARERRRAGVPLAAGVHEELTRLGLDLPACAAGAGAAAPAGEDPAAAAAGDGAA</sequence>
<evidence type="ECO:0000256" key="3">
    <source>
        <dbReference type="SAM" id="MobiDB-lite"/>
    </source>
</evidence>
<dbReference type="RefSeq" id="WP_190193270.1">
    <property type="nucleotide sequence ID" value="NZ_BMVU01000036.1"/>
</dbReference>
<dbReference type="InterPro" id="IPR036111">
    <property type="entry name" value="Mal/L-sulfo/L-lacto_DH-like_sf"/>
</dbReference>
<evidence type="ECO:0000256" key="2">
    <source>
        <dbReference type="ARBA" id="ARBA00023002"/>
    </source>
</evidence>
<name>A0A918U661_9ACTN</name>
<dbReference type="EMBL" id="BMVU01000036">
    <property type="protein sequence ID" value="GGX96492.1"/>
    <property type="molecule type" value="Genomic_DNA"/>
</dbReference>
<dbReference type="InterPro" id="IPR003767">
    <property type="entry name" value="Malate/L-lactate_DH-like"/>
</dbReference>
<evidence type="ECO:0000256" key="1">
    <source>
        <dbReference type="ARBA" id="ARBA00006056"/>
    </source>
</evidence>
<comment type="similarity">
    <text evidence="1">Belongs to the LDH2/MDH2 oxidoreductase family.</text>
</comment>
<dbReference type="PANTHER" id="PTHR11091:SF0">
    <property type="entry name" value="MALATE DEHYDROGENASE"/>
    <property type="match status" value="1"/>
</dbReference>
<dbReference type="Gene3D" id="1.10.1530.10">
    <property type="match status" value="1"/>
</dbReference>
<organism evidence="4 5">
    <name type="scientific">Streptomyces minutiscleroticus</name>
    <dbReference type="NCBI Taxonomy" id="68238"/>
    <lineage>
        <taxon>Bacteria</taxon>
        <taxon>Bacillati</taxon>
        <taxon>Actinomycetota</taxon>
        <taxon>Actinomycetes</taxon>
        <taxon>Kitasatosporales</taxon>
        <taxon>Streptomycetaceae</taxon>
        <taxon>Streptomyces</taxon>
    </lineage>
</organism>
<dbReference type="Pfam" id="PF02615">
    <property type="entry name" value="Ldh_2"/>
    <property type="match status" value="1"/>
</dbReference>
<keyword evidence="5" id="KW-1185">Reference proteome</keyword>
<proteinExistence type="inferred from homology"/>
<reference evidence="4" key="1">
    <citation type="journal article" date="2014" name="Int. J. Syst. Evol. Microbiol.">
        <title>Complete genome sequence of Corynebacterium casei LMG S-19264T (=DSM 44701T), isolated from a smear-ripened cheese.</title>
        <authorList>
            <consortium name="US DOE Joint Genome Institute (JGI-PGF)"/>
            <person name="Walter F."/>
            <person name="Albersmeier A."/>
            <person name="Kalinowski J."/>
            <person name="Ruckert C."/>
        </authorList>
    </citation>
    <scope>NUCLEOTIDE SEQUENCE</scope>
    <source>
        <strain evidence="4">JCM 4790</strain>
    </source>
</reference>
<comment type="caution">
    <text evidence="4">The sequence shown here is derived from an EMBL/GenBank/DDBJ whole genome shotgun (WGS) entry which is preliminary data.</text>
</comment>
<gene>
    <name evidence="4" type="ORF">GCM10010358_57880</name>
</gene>
<keyword evidence="2" id="KW-0560">Oxidoreductase</keyword>
<dbReference type="GO" id="GO:0016491">
    <property type="term" value="F:oxidoreductase activity"/>
    <property type="evidence" value="ECO:0007669"/>
    <property type="project" value="UniProtKB-KW"/>
</dbReference>
<reference evidence="4" key="2">
    <citation type="submission" date="2020-09" db="EMBL/GenBank/DDBJ databases">
        <authorList>
            <person name="Sun Q."/>
            <person name="Ohkuma M."/>
        </authorList>
    </citation>
    <scope>NUCLEOTIDE SEQUENCE</scope>
    <source>
        <strain evidence="4">JCM 4790</strain>
    </source>
</reference>